<accession>A0A8S5P1L6</accession>
<protein>
    <submittedName>
        <fullName evidence="1">Uncharacterized protein</fullName>
    </submittedName>
</protein>
<name>A0A8S5P1L6_9CAUD</name>
<proteinExistence type="predicted"/>
<evidence type="ECO:0000313" key="1">
    <source>
        <dbReference type="EMBL" id="DAE00313.1"/>
    </source>
</evidence>
<organism evidence="1">
    <name type="scientific">Myoviridae sp. ctLnO19</name>
    <dbReference type="NCBI Taxonomy" id="2825085"/>
    <lineage>
        <taxon>Viruses</taxon>
        <taxon>Duplodnaviria</taxon>
        <taxon>Heunggongvirae</taxon>
        <taxon>Uroviricota</taxon>
        <taxon>Caudoviricetes</taxon>
    </lineage>
</organism>
<reference evidence="1" key="1">
    <citation type="journal article" date="2021" name="Proc. Natl. Acad. Sci. U.S.A.">
        <title>A Catalog of Tens of Thousands of Viruses from Human Metagenomes Reveals Hidden Associations with Chronic Diseases.</title>
        <authorList>
            <person name="Tisza M.J."/>
            <person name="Buck C.B."/>
        </authorList>
    </citation>
    <scope>NUCLEOTIDE SEQUENCE</scope>
    <source>
        <strain evidence="1">CtLnO19</strain>
    </source>
</reference>
<sequence>MYNKVQNTSYFKRMLIKYLTKRLGYEPKVRVMRTQSKTFETKERDKVICRLFSDNIVFTALAPLSEVMKVKSITTNYPDIVVQVGEGLAKQYEKGVEKGKQTMTPDRLRMKVTTDLAILGGLKAFKKVCLTKKRKISTSDKPVTNPEVKEALVFLLNELTSGLEFEINKVIKSLQANGVGIDKENTKPTLQ</sequence>
<dbReference type="EMBL" id="BK015301">
    <property type="protein sequence ID" value="DAE00313.1"/>
    <property type="molecule type" value="Genomic_DNA"/>
</dbReference>